<protein>
    <recommendedName>
        <fullName evidence="4">HTH La-type RNA-binding domain-containing protein</fullName>
    </recommendedName>
</protein>
<name>A0ABR2H2U7_9EUKA</name>
<evidence type="ECO:0000313" key="2">
    <source>
        <dbReference type="EMBL" id="KAK8840534.1"/>
    </source>
</evidence>
<proteinExistence type="predicted"/>
<evidence type="ECO:0000313" key="3">
    <source>
        <dbReference type="Proteomes" id="UP001470230"/>
    </source>
</evidence>
<dbReference type="EMBL" id="JAPFFF010000045">
    <property type="protein sequence ID" value="KAK8840534.1"/>
    <property type="molecule type" value="Genomic_DNA"/>
</dbReference>
<feature type="region of interest" description="Disordered" evidence="1">
    <location>
        <begin position="70"/>
        <end position="95"/>
    </location>
</feature>
<accession>A0ABR2H2U7</accession>
<feature type="compositionally biased region" description="Polar residues" evidence="1">
    <location>
        <begin position="1"/>
        <end position="10"/>
    </location>
</feature>
<dbReference type="Proteomes" id="UP001470230">
    <property type="component" value="Unassembled WGS sequence"/>
</dbReference>
<evidence type="ECO:0008006" key="4">
    <source>
        <dbReference type="Google" id="ProtNLM"/>
    </source>
</evidence>
<keyword evidence="3" id="KW-1185">Reference proteome</keyword>
<feature type="region of interest" description="Disordered" evidence="1">
    <location>
        <begin position="1"/>
        <end position="54"/>
    </location>
</feature>
<reference evidence="2 3" key="1">
    <citation type="submission" date="2024-04" db="EMBL/GenBank/DDBJ databases">
        <title>Tritrichomonas musculus Genome.</title>
        <authorList>
            <person name="Alves-Ferreira E."/>
            <person name="Grigg M."/>
            <person name="Lorenzi H."/>
            <person name="Galac M."/>
        </authorList>
    </citation>
    <scope>NUCLEOTIDE SEQUENCE [LARGE SCALE GENOMIC DNA]</scope>
    <source>
        <strain evidence="2 3">EAF2021</strain>
    </source>
</reference>
<comment type="caution">
    <text evidence="2">The sequence shown here is derived from an EMBL/GenBank/DDBJ whole genome shotgun (WGS) entry which is preliminary data.</text>
</comment>
<evidence type="ECO:0000256" key="1">
    <source>
        <dbReference type="SAM" id="MobiDB-lite"/>
    </source>
</evidence>
<feature type="compositionally biased region" description="Basic and acidic residues" evidence="1">
    <location>
        <begin position="40"/>
        <end position="54"/>
    </location>
</feature>
<gene>
    <name evidence="2" type="ORF">M9Y10_030742</name>
</gene>
<sequence length="174" mass="21021">MESEQINFNRLQKENSSRTQSTDTDPEVENENKTKKKEKHILNDNEEGTKTERKIKSGFKHLISKLPSYDYNVPKKRKKEENKNRKSKNNELYPINERETDNNRFVSFEDAFLCVAQHCEKYHRKYTREICRQYLDECYILDFAQDGFIPIMSKLSPKDFNRYFQLSQRDLKYI</sequence>
<organism evidence="2 3">
    <name type="scientific">Tritrichomonas musculus</name>
    <dbReference type="NCBI Taxonomy" id="1915356"/>
    <lineage>
        <taxon>Eukaryota</taxon>
        <taxon>Metamonada</taxon>
        <taxon>Parabasalia</taxon>
        <taxon>Tritrichomonadida</taxon>
        <taxon>Tritrichomonadidae</taxon>
        <taxon>Tritrichomonas</taxon>
    </lineage>
</organism>